<evidence type="ECO:0000259" key="3">
    <source>
        <dbReference type="PROSITE" id="PS50157"/>
    </source>
</evidence>
<dbReference type="SUPFAM" id="SSF57667">
    <property type="entry name" value="beta-beta-alpha zinc fingers"/>
    <property type="match status" value="1"/>
</dbReference>
<dbReference type="PROSITE" id="PS50157">
    <property type="entry name" value="ZINC_FINGER_C2H2_2"/>
    <property type="match status" value="1"/>
</dbReference>
<feature type="domain" description="C2H2-type" evidence="3">
    <location>
        <begin position="58"/>
        <end position="85"/>
    </location>
</feature>
<feature type="compositionally biased region" description="Low complexity" evidence="2">
    <location>
        <begin position="30"/>
        <end position="40"/>
    </location>
</feature>
<dbReference type="EMBL" id="JACEFO010002583">
    <property type="protein sequence ID" value="KAF8655681.1"/>
    <property type="molecule type" value="Genomic_DNA"/>
</dbReference>
<name>A0A835A990_9POAL</name>
<gene>
    <name evidence="4" type="ORF">HU200_061002</name>
</gene>
<organism evidence="4 5">
    <name type="scientific">Digitaria exilis</name>
    <dbReference type="NCBI Taxonomy" id="1010633"/>
    <lineage>
        <taxon>Eukaryota</taxon>
        <taxon>Viridiplantae</taxon>
        <taxon>Streptophyta</taxon>
        <taxon>Embryophyta</taxon>
        <taxon>Tracheophyta</taxon>
        <taxon>Spermatophyta</taxon>
        <taxon>Magnoliopsida</taxon>
        <taxon>Liliopsida</taxon>
        <taxon>Poales</taxon>
        <taxon>Poaceae</taxon>
        <taxon>PACMAD clade</taxon>
        <taxon>Panicoideae</taxon>
        <taxon>Panicodae</taxon>
        <taxon>Paniceae</taxon>
        <taxon>Anthephorinae</taxon>
        <taxon>Digitaria</taxon>
    </lineage>
</organism>
<feature type="region of interest" description="Disordered" evidence="2">
    <location>
        <begin position="19"/>
        <end position="40"/>
    </location>
</feature>
<keyword evidence="1" id="KW-0479">Metal-binding</keyword>
<evidence type="ECO:0000313" key="5">
    <source>
        <dbReference type="Proteomes" id="UP000636709"/>
    </source>
</evidence>
<dbReference type="AlphaFoldDB" id="A0A835A990"/>
<dbReference type="Proteomes" id="UP000636709">
    <property type="component" value="Unassembled WGS sequence"/>
</dbReference>
<accession>A0A835A990</accession>
<evidence type="ECO:0000256" key="1">
    <source>
        <dbReference type="PROSITE-ProRule" id="PRU00042"/>
    </source>
</evidence>
<dbReference type="PANTHER" id="PTHR45730:SF50">
    <property type="entry name" value="OS12G0617000 PROTEIN"/>
    <property type="match status" value="1"/>
</dbReference>
<dbReference type="InterPro" id="IPR013087">
    <property type="entry name" value="Znf_C2H2_type"/>
</dbReference>
<evidence type="ECO:0000313" key="4">
    <source>
        <dbReference type="EMBL" id="KAF8655681.1"/>
    </source>
</evidence>
<dbReference type="GO" id="GO:0003700">
    <property type="term" value="F:DNA-binding transcription factor activity"/>
    <property type="evidence" value="ECO:0007669"/>
    <property type="project" value="InterPro"/>
</dbReference>
<dbReference type="GO" id="GO:0008270">
    <property type="term" value="F:zinc ion binding"/>
    <property type="evidence" value="ECO:0007669"/>
    <property type="project" value="UniProtKB-KW"/>
</dbReference>
<dbReference type="InterPro" id="IPR036236">
    <property type="entry name" value="Znf_C2H2_sf"/>
</dbReference>
<reference evidence="4" key="1">
    <citation type="submission" date="2020-07" db="EMBL/GenBank/DDBJ databases">
        <title>Genome sequence and genetic diversity analysis of an under-domesticated orphan crop, white fonio (Digitaria exilis).</title>
        <authorList>
            <person name="Bennetzen J.L."/>
            <person name="Chen S."/>
            <person name="Ma X."/>
            <person name="Wang X."/>
            <person name="Yssel A.E.J."/>
            <person name="Chaluvadi S.R."/>
            <person name="Johnson M."/>
            <person name="Gangashetty P."/>
            <person name="Hamidou F."/>
            <person name="Sanogo M.D."/>
            <person name="Zwaenepoel A."/>
            <person name="Wallace J."/>
            <person name="Van De Peer Y."/>
            <person name="Van Deynze A."/>
        </authorList>
    </citation>
    <scope>NUCLEOTIDE SEQUENCE</scope>
    <source>
        <tissue evidence="4">Leaves</tissue>
    </source>
</reference>
<keyword evidence="1" id="KW-0863">Zinc-finger</keyword>
<comment type="caution">
    <text evidence="4">The sequence shown here is derived from an EMBL/GenBank/DDBJ whole genome shotgun (WGS) entry which is preliminary data.</text>
</comment>
<keyword evidence="1" id="KW-0862">Zinc</keyword>
<sequence>MDTFTYDVDDDYVSNLSLALGPTSPPPSSSPDHATAAAASDGIAGGRRSVVRGGVRLFPCLFCNKKFLKSQALGGHQNAHKKERSVGWNAQYLYLTAAESSTAVAGAAVPAMATTSPAINQASSSSPMAVVVRPIQVSHSCRPQRALHLDGDTSARYAGAHVGDGGHGLSRWWYTDQGSNKSCTLAGEEKQQRHVDLNLKL</sequence>
<dbReference type="Gene3D" id="3.30.160.60">
    <property type="entry name" value="Classic Zinc Finger"/>
    <property type="match status" value="1"/>
</dbReference>
<keyword evidence="5" id="KW-1185">Reference proteome</keyword>
<dbReference type="InterPro" id="IPR045320">
    <property type="entry name" value="JAGGED/SL1-like"/>
</dbReference>
<protein>
    <recommendedName>
        <fullName evidence="3">C2H2-type domain-containing protein</fullName>
    </recommendedName>
</protein>
<evidence type="ECO:0000256" key="2">
    <source>
        <dbReference type="SAM" id="MobiDB-lite"/>
    </source>
</evidence>
<proteinExistence type="predicted"/>
<dbReference type="OrthoDB" id="1915958at2759"/>
<dbReference type="PANTHER" id="PTHR45730">
    <property type="entry name" value="ZINC FINGER PROTEIN JAGGED"/>
    <property type="match status" value="1"/>
</dbReference>
<dbReference type="PROSITE" id="PS00028">
    <property type="entry name" value="ZINC_FINGER_C2H2_1"/>
    <property type="match status" value="1"/>
</dbReference>